<dbReference type="InterPro" id="IPR009000">
    <property type="entry name" value="Transl_B-barrel_sf"/>
</dbReference>
<reference evidence="5 6" key="1">
    <citation type="submission" date="2022-04" db="EMBL/GenBank/DDBJ databases">
        <title>Genome sequence of C. roseum typestrain.</title>
        <authorList>
            <person name="Poehlein A."/>
            <person name="Schoch T."/>
            <person name="Duerre P."/>
            <person name="Daniel R."/>
        </authorList>
    </citation>
    <scope>NUCLEOTIDE SEQUENCE [LARGE SCALE GENOMIC DNA]</scope>
    <source>
        <strain evidence="5 6">DSM 7320</strain>
    </source>
</reference>
<dbReference type="SUPFAM" id="SSF55186">
    <property type="entry name" value="ThrRS/AlaRS common domain"/>
    <property type="match status" value="1"/>
</dbReference>
<dbReference type="RefSeq" id="WP_077832426.1">
    <property type="nucleotide sequence ID" value="NZ_CP096983.1"/>
</dbReference>
<dbReference type="SUPFAM" id="SSF50447">
    <property type="entry name" value="Translation proteins"/>
    <property type="match status" value="1"/>
</dbReference>
<comment type="cofactor">
    <cofactor evidence="1">
        <name>Zn(2+)</name>
        <dbReference type="ChEBI" id="CHEBI:29105"/>
    </cofactor>
</comment>
<keyword evidence="3" id="KW-0479">Metal-binding</keyword>
<name>A0A1S8LPG5_9CLOT</name>
<gene>
    <name evidence="5" type="ORF">CROST_014550</name>
</gene>
<evidence type="ECO:0000256" key="3">
    <source>
        <dbReference type="ARBA" id="ARBA00022723"/>
    </source>
</evidence>
<dbReference type="InterPro" id="IPR051335">
    <property type="entry name" value="Alanyl-tRNA_Editing_Enzymes"/>
</dbReference>
<dbReference type="STRING" id="84029.CROST_02990"/>
<dbReference type="Pfam" id="PF01411">
    <property type="entry name" value="tRNA-synt_2c"/>
    <property type="match status" value="1"/>
</dbReference>
<sequence>MTHKLFYDDSYICESEGKIVSVIEKDGKFEIVLDETSFYPEGGGQPCDLGTINDIPVEYVYEKGDVIYHVMSIKPNGDTAKCKVDFLRRQDNIQQHTGEHLLSAAFFKLYNGVNCGFHMGDDYLTIDIDMEEVTPDMIKKIEDEANKYVYANVETKTYFMSKPEAEKLPLRKAIKAEGKIRIVQLGDVDYSACCGTHVVRTGEVGIIKILKTEKHKGMTRVYFKCGKRAFEEYTKEHNIITELQKILSIDEENILNKVKSNKEEISTLKKIVSDYKKNEAKIEADKLKNEKNDGVIFKHYEDGDFSFIEEIYDGIKDENAIIILTSGVDNRILFAQNGGSTVECGKIFKQNIKNYNGRGGGNAKRAQAAFSSKDDLFKFAEFLKKID</sequence>
<dbReference type="Gene3D" id="2.40.30.130">
    <property type="match status" value="1"/>
</dbReference>
<protein>
    <submittedName>
        <fullName evidence="5">Uncharacterized protein</fullName>
    </submittedName>
</protein>
<keyword evidence="4" id="KW-0862">Zinc</keyword>
<dbReference type="PANTHER" id="PTHR43462:SF1">
    <property type="entry name" value="ALANYL-TRNA EDITING PROTEIN AARSD1"/>
    <property type="match status" value="1"/>
</dbReference>
<accession>A0A1S8LPG5</accession>
<dbReference type="GO" id="GO:0005524">
    <property type="term" value="F:ATP binding"/>
    <property type="evidence" value="ECO:0007669"/>
    <property type="project" value="InterPro"/>
</dbReference>
<dbReference type="Proteomes" id="UP000190951">
    <property type="component" value="Chromosome"/>
</dbReference>
<evidence type="ECO:0000256" key="1">
    <source>
        <dbReference type="ARBA" id="ARBA00001947"/>
    </source>
</evidence>
<dbReference type="EMBL" id="CP096983">
    <property type="protein sequence ID" value="URZ10745.1"/>
    <property type="molecule type" value="Genomic_DNA"/>
</dbReference>
<dbReference type="PANTHER" id="PTHR43462">
    <property type="entry name" value="ALANYL-TRNA EDITING PROTEIN"/>
    <property type="match status" value="1"/>
</dbReference>
<dbReference type="GO" id="GO:0006419">
    <property type="term" value="P:alanyl-tRNA aminoacylation"/>
    <property type="evidence" value="ECO:0007669"/>
    <property type="project" value="InterPro"/>
</dbReference>
<dbReference type="GO" id="GO:0003676">
    <property type="term" value="F:nucleic acid binding"/>
    <property type="evidence" value="ECO:0007669"/>
    <property type="project" value="InterPro"/>
</dbReference>
<dbReference type="PROSITE" id="PS50860">
    <property type="entry name" value="AA_TRNA_LIGASE_II_ALA"/>
    <property type="match status" value="1"/>
</dbReference>
<dbReference type="InterPro" id="IPR012947">
    <property type="entry name" value="tRNA_SAD"/>
</dbReference>
<evidence type="ECO:0000313" key="6">
    <source>
        <dbReference type="Proteomes" id="UP000190951"/>
    </source>
</evidence>
<dbReference type="AlphaFoldDB" id="A0A1S8LPG5"/>
<evidence type="ECO:0000256" key="2">
    <source>
        <dbReference type="ARBA" id="ARBA00004496"/>
    </source>
</evidence>
<comment type="subcellular location">
    <subcellularLocation>
        <location evidence="2">Cytoplasm</location>
    </subcellularLocation>
</comment>
<proteinExistence type="predicted"/>
<keyword evidence="6" id="KW-1185">Reference proteome</keyword>
<dbReference type="GO" id="GO:0046872">
    <property type="term" value="F:metal ion binding"/>
    <property type="evidence" value="ECO:0007669"/>
    <property type="project" value="UniProtKB-KW"/>
</dbReference>
<dbReference type="KEGG" id="crw:CROST_014550"/>
<dbReference type="GO" id="GO:0005737">
    <property type="term" value="C:cytoplasm"/>
    <property type="evidence" value="ECO:0007669"/>
    <property type="project" value="UniProtKB-SubCell"/>
</dbReference>
<dbReference type="SMART" id="SM00863">
    <property type="entry name" value="tRNA_SAD"/>
    <property type="match status" value="1"/>
</dbReference>
<dbReference type="InterPro" id="IPR018163">
    <property type="entry name" value="Thr/Ala-tRNA-synth_IIc_edit"/>
</dbReference>
<evidence type="ECO:0000256" key="4">
    <source>
        <dbReference type="ARBA" id="ARBA00022833"/>
    </source>
</evidence>
<evidence type="ECO:0000313" key="5">
    <source>
        <dbReference type="EMBL" id="URZ10745.1"/>
    </source>
</evidence>
<organism evidence="5 6">
    <name type="scientific">Clostridium felsineum</name>
    <dbReference type="NCBI Taxonomy" id="36839"/>
    <lineage>
        <taxon>Bacteria</taxon>
        <taxon>Bacillati</taxon>
        <taxon>Bacillota</taxon>
        <taxon>Clostridia</taxon>
        <taxon>Eubacteriales</taxon>
        <taxon>Clostridiaceae</taxon>
        <taxon>Clostridium</taxon>
    </lineage>
</organism>
<dbReference type="InterPro" id="IPR018164">
    <property type="entry name" value="Ala-tRNA-synth_IIc_N"/>
</dbReference>
<dbReference type="InterPro" id="IPR018165">
    <property type="entry name" value="Ala-tRNA-synth_IIc_core"/>
</dbReference>
<dbReference type="GO" id="GO:0002161">
    <property type="term" value="F:aminoacyl-tRNA deacylase activity"/>
    <property type="evidence" value="ECO:0007669"/>
    <property type="project" value="UniProtKB-ARBA"/>
</dbReference>
<dbReference type="Gene3D" id="3.10.310.40">
    <property type="match status" value="1"/>
</dbReference>
<dbReference type="GO" id="GO:0004813">
    <property type="term" value="F:alanine-tRNA ligase activity"/>
    <property type="evidence" value="ECO:0007669"/>
    <property type="project" value="InterPro"/>
</dbReference>
<dbReference type="Gene3D" id="3.30.980.10">
    <property type="entry name" value="Threonyl-trna Synthetase, Chain A, domain 2"/>
    <property type="match status" value="1"/>
</dbReference>
<dbReference type="Pfam" id="PF07973">
    <property type="entry name" value="tRNA_SAD"/>
    <property type="match status" value="1"/>
</dbReference>